<name>A0A290Q808_9BACT</name>
<evidence type="ECO:0008006" key="3">
    <source>
        <dbReference type="Google" id="ProtNLM"/>
    </source>
</evidence>
<dbReference type="Pfam" id="PF13783">
    <property type="entry name" value="DUF4177"/>
    <property type="match status" value="1"/>
</dbReference>
<dbReference type="InterPro" id="IPR025234">
    <property type="entry name" value="YjzH-like"/>
</dbReference>
<keyword evidence="2" id="KW-1185">Reference proteome</keyword>
<evidence type="ECO:0000313" key="2">
    <source>
        <dbReference type="Proteomes" id="UP000217265"/>
    </source>
</evidence>
<accession>A0A290Q808</accession>
<proteinExistence type="predicted"/>
<reference evidence="1 2" key="1">
    <citation type="submission" date="2017-09" db="EMBL/GenBank/DDBJ databases">
        <title>Complete genome sequence of Verrucomicrobial strain HZ-65, isolated from freshwater.</title>
        <authorList>
            <person name="Choi A."/>
        </authorList>
    </citation>
    <scope>NUCLEOTIDE SEQUENCE [LARGE SCALE GENOMIC DNA]</scope>
    <source>
        <strain evidence="1 2">HZ-65</strain>
    </source>
</reference>
<dbReference type="AlphaFoldDB" id="A0A290Q808"/>
<evidence type="ECO:0000313" key="1">
    <source>
        <dbReference type="EMBL" id="ATC64387.1"/>
    </source>
</evidence>
<dbReference type="KEGG" id="vbh:CMV30_10700"/>
<gene>
    <name evidence="1" type="ORF">CMV30_10700</name>
</gene>
<sequence length="95" mass="10883">MRVLRHRPLFPVGLDLASNHSRQARFPLFHDMQKFEYATFVADSAGLLSTKLDHKDFHARLNAYGADGWELVNILSWTNSGDTREVTAIFKRPLV</sequence>
<dbReference type="Proteomes" id="UP000217265">
    <property type="component" value="Chromosome"/>
</dbReference>
<protein>
    <recommendedName>
        <fullName evidence="3">DUF4177 domain-containing protein</fullName>
    </recommendedName>
</protein>
<dbReference type="EMBL" id="CP023344">
    <property type="protein sequence ID" value="ATC64387.1"/>
    <property type="molecule type" value="Genomic_DNA"/>
</dbReference>
<organism evidence="1 2">
    <name type="scientific">Nibricoccus aquaticus</name>
    <dbReference type="NCBI Taxonomy" id="2576891"/>
    <lineage>
        <taxon>Bacteria</taxon>
        <taxon>Pseudomonadati</taxon>
        <taxon>Verrucomicrobiota</taxon>
        <taxon>Opitutia</taxon>
        <taxon>Opitutales</taxon>
        <taxon>Opitutaceae</taxon>
        <taxon>Nibricoccus</taxon>
    </lineage>
</organism>